<evidence type="ECO:0000259" key="3">
    <source>
        <dbReference type="Pfam" id="PF25597"/>
    </source>
</evidence>
<dbReference type="STRING" id="981085.W9SC96"/>
<dbReference type="InterPro" id="IPR057670">
    <property type="entry name" value="SH3_retrovirus"/>
</dbReference>
<dbReference type="EMBL" id="KE346051">
    <property type="protein sequence ID" value="EXC25220.1"/>
    <property type="molecule type" value="Genomic_DNA"/>
</dbReference>
<evidence type="ECO:0000256" key="1">
    <source>
        <dbReference type="SAM" id="MobiDB-lite"/>
    </source>
</evidence>
<gene>
    <name evidence="4" type="ORF">L484_003433</name>
</gene>
<reference evidence="5" key="1">
    <citation type="submission" date="2013-01" db="EMBL/GenBank/DDBJ databases">
        <title>Draft Genome Sequence of a Mulberry Tree, Morus notabilis C.K. Schneid.</title>
        <authorList>
            <person name="He N."/>
            <person name="Zhao S."/>
        </authorList>
    </citation>
    <scope>NUCLEOTIDE SEQUENCE</scope>
</reference>
<feature type="compositionally biased region" description="Basic and acidic residues" evidence="1">
    <location>
        <begin position="211"/>
        <end position="231"/>
    </location>
</feature>
<dbReference type="Proteomes" id="UP000030645">
    <property type="component" value="Unassembled WGS sequence"/>
</dbReference>
<dbReference type="Pfam" id="PF25597">
    <property type="entry name" value="SH3_retrovirus"/>
    <property type="match status" value="1"/>
</dbReference>
<protein>
    <submittedName>
        <fullName evidence="4">Uncharacterized protein</fullName>
    </submittedName>
</protein>
<dbReference type="eggNOG" id="KOG0017">
    <property type="taxonomic scope" value="Eukaryota"/>
</dbReference>
<dbReference type="InterPro" id="IPR025724">
    <property type="entry name" value="GAG-pre-integrase_dom"/>
</dbReference>
<evidence type="ECO:0000313" key="4">
    <source>
        <dbReference type="EMBL" id="EXC25220.1"/>
    </source>
</evidence>
<feature type="region of interest" description="Disordered" evidence="1">
    <location>
        <begin position="165"/>
        <end position="231"/>
    </location>
</feature>
<feature type="domain" description="GAG-pre-integrase" evidence="2">
    <location>
        <begin position="16"/>
        <end position="59"/>
    </location>
</feature>
<dbReference type="AlphaFoldDB" id="W9SC96"/>
<organism evidence="4 5">
    <name type="scientific">Morus notabilis</name>
    <dbReference type="NCBI Taxonomy" id="981085"/>
    <lineage>
        <taxon>Eukaryota</taxon>
        <taxon>Viridiplantae</taxon>
        <taxon>Streptophyta</taxon>
        <taxon>Embryophyta</taxon>
        <taxon>Tracheophyta</taxon>
        <taxon>Spermatophyta</taxon>
        <taxon>Magnoliopsida</taxon>
        <taxon>eudicotyledons</taxon>
        <taxon>Gunneridae</taxon>
        <taxon>Pentapetalae</taxon>
        <taxon>rosids</taxon>
        <taxon>fabids</taxon>
        <taxon>Rosales</taxon>
        <taxon>Moraceae</taxon>
        <taxon>Moreae</taxon>
        <taxon>Morus</taxon>
    </lineage>
</organism>
<keyword evidence="5" id="KW-1185">Reference proteome</keyword>
<accession>W9SC96</accession>
<evidence type="ECO:0000259" key="2">
    <source>
        <dbReference type="Pfam" id="PF13976"/>
    </source>
</evidence>
<name>W9SC96_9ROSA</name>
<evidence type="ECO:0000313" key="5">
    <source>
        <dbReference type="Proteomes" id="UP000030645"/>
    </source>
</evidence>
<sequence>MFRIAEPKNKKQKISHENNTYLWHLRLGYINLNRIERLVKDGPLRELTVGELLVCESCLEVPSKSVPKTPLELWNGQKLSLRHIRIWGCPTHVLRQKTGKLEPWSEVCIFVGYPQGTRGGLFYSQADQKVFVSTNATFLEHDYMIDFKPISKIVLEELLSDKIGPQPARVVGPRREKSTVPDQTPMAPHHSGRVSRLPDRYTGEAQIITADDGKEDPSNFKDAMDDSDKEE</sequence>
<dbReference type="Pfam" id="PF13976">
    <property type="entry name" value="gag_pre-integrs"/>
    <property type="match status" value="1"/>
</dbReference>
<proteinExistence type="predicted"/>
<feature type="domain" description="Retroviral polymerase SH3-like" evidence="3">
    <location>
        <begin position="91"/>
        <end position="141"/>
    </location>
</feature>